<gene>
    <name evidence="2" type="ORF">SLS58_004861</name>
</gene>
<evidence type="ECO:0000256" key="1">
    <source>
        <dbReference type="SAM" id="MobiDB-lite"/>
    </source>
</evidence>
<accession>A0ABR3TTB7</accession>
<proteinExistence type="predicted"/>
<reference evidence="2 3" key="1">
    <citation type="journal article" date="2023" name="Plant Dis.">
        <title>First Report of Diplodia intermedia Causing Canker and Dieback Diseases on Apple Trees in Canada.</title>
        <authorList>
            <person name="Ellouze W."/>
            <person name="Ilyukhin E."/>
            <person name="Sulman M."/>
            <person name="Ali S."/>
        </authorList>
    </citation>
    <scope>NUCLEOTIDE SEQUENCE [LARGE SCALE GENOMIC DNA]</scope>
    <source>
        <strain evidence="2 3">M45-28</strain>
    </source>
</reference>
<feature type="compositionally biased region" description="Basic and acidic residues" evidence="1">
    <location>
        <begin position="424"/>
        <end position="444"/>
    </location>
</feature>
<feature type="region of interest" description="Disordered" evidence="1">
    <location>
        <begin position="424"/>
        <end position="450"/>
    </location>
</feature>
<dbReference type="EMBL" id="JAKEKT020000027">
    <property type="protein sequence ID" value="KAL1643501.1"/>
    <property type="molecule type" value="Genomic_DNA"/>
</dbReference>
<organism evidence="2 3">
    <name type="scientific">Diplodia intermedia</name>
    <dbReference type="NCBI Taxonomy" id="856260"/>
    <lineage>
        <taxon>Eukaryota</taxon>
        <taxon>Fungi</taxon>
        <taxon>Dikarya</taxon>
        <taxon>Ascomycota</taxon>
        <taxon>Pezizomycotina</taxon>
        <taxon>Dothideomycetes</taxon>
        <taxon>Dothideomycetes incertae sedis</taxon>
        <taxon>Botryosphaeriales</taxon>
        <taxon>Botryosphaeriaceae</taxon>
        <taxon>Diplodia</taxon>
    </lineage>
</organism>
<sequence>MLPADILKVVHEEKVPYDGARASKLLQMLPDEFVWAQYPGIASAARASGSRNRRRPQDQAAFDEAMGWATDFMAYSRSKPPGTDRFQADSPRDELLRQHLCLYRMYHHHRVGLRKLTSNHLEAEQILMVIRRERLPYRDDDIAEFRKYLPTLDDFRDLTRTSALKKESDAVMKAQRSAVRSQVLAARDWADSRLSPNAERTPWNEKLVRIYFYHRLWHHLGKSVSEIHAEQQPSDPPQAVARCIADAIKLFDMPPGDEESMAELRAMLADDDYLPDTADLLPPSSASTTGPESPEVMDGDARKHRAAAEGWAAKRLARAEATGEPLLEAFGGEDGRRHGTLTHYRLWDAYGCSVAAIRDEFFPGAFPMMQRKRFAAITEGILAVLDQTRPPLHDRRRRDLLEALPEEAQQRYWKLAGEIARKAESRVNDDGGRAEGQERAEQQKVKHRGQ</sequence>
<dbReference type="Proteomes" id="UP001521184">
    <property type="component" value="Unassembled WGS sequence"/>
</dbReference>
<evidence type="ECO:0000313" key="2">
    <source>
        <dbReference type="EMBL" id="KAL1643501.1"/>
    </source>
</evidence>
<comment type="caution">
    <text evidence="2">The sequence shown here is derived from an EMBL/GenBank/DDBJ whole genome shotgun (WGS) entry which is preliminary data.</text>
</comment>
<protein>
    <submittedName>
        <fullName evidence="2">Uncharacterized protein</fullName>
    </submittedName>
</protein>
<evidence type="ECO:0000313" key="3">
    <source>
        <dbReference type="Proteomes" id="UP001521184"/>
    </source>
</evidence>
<keyword evidence="3" id="KW-1185">Reference proteome</keyword>
<feature type="region of interest" description="Disordered" evidence="1">
    <location>
        <begin position="278"/>
        <end position="298"/>
    </location>
</feature>
<name>A0ABR3TTB7_9PEZI</name>